<evidence type="ECO:0000313" key="8">
    <source>
        <dbReference type="Ensembl" id="ENSOMYP00000132042.1"/>
    </source>
</evidence>
<dbReference type="GO" id="GO:0007165">
    <property type="term" value="P:signal transduction"/>
    <property type="evidence" value="ECO:0007669"/>
    <property type="project" value="UniProtKB-KW"/>
</dbReference>
<dbReference type="AlphaFoldDB" id="A0A8L0DQV4"/>
<feature type="repeat" description="WD" evidence="6">
    <location>
        <begin position="199"/>
        <end position="240"/>
    </location>
</feature>
<dbReference type="InterPro" id="IPR020472">
    <property type="entry name" value="WD40_PAC1"/>
</dbReference>
<feature type="repeat" description="WD" evidence="6">
    <location>
        <begin position="285"/>
        <end position="326"/>
    </location>
</feature>
<comment type="similarity">
    <text evidence="1">Belongs to the WD repeat G protein beta family.</text>
</comment>
<dbReference type="PIRSF" id="PIRSF002394">
    <property type="entry name" value="GN-bd_beta"/>
    <property type="match status" value="1"/>
</dbReference>
<protein>
    <submittedName>
        <fullName evidence="8">Guanine nucleotide binding protein (G protein), beta 5b</fullName>
    </submittedName>
</protein>
<dbReference type="InterPro" id="IPR015943">
    <property type="entry name" value="WD40/YVTN_repeat-like_dom_sf"/>
</dbReference>
<feature type="repeat" description="WD" evidence="6">
    <location>
        <begin position="109"/>
        <end position="150"/>
    </location>
</feature>
<sequence>MCDQTFLAITFGPCDSCSENPVGRQSRLDGRSQRATKNICSCCSPFCPFPMACQGLASGETLKSLKAESETLRKKLEEERKKLHDVELEKVAEKAEALGELNMKTRRTLKGHGNKVLCMDWCKDKRRIVSSSQDGKVIVWDAFTTNKEHAVTMPTTWVMACAYAPSGCAIACGGLDNKCSVYPLSLDKDENLAAKKKSVAMHTNYLSGCTFTNSDMQILTSSGDGTSALWDVESGQLLQSFHGHSADVLTLDLAPSETGNTFVSGGSDKKANVWDLRSGQNVQSFDTHDSDINCVKYYPSGDAFASASDDSTCRLFDLRADREVSIYSKDSIMFGAASVDFSLSGRLLFAGYNDYTINVWDVLKGTRVAILFGHENRVSSLRVSPDGTAFCSGSWDNTLRVRQEGRGVVRELKQGGTTPYLKNIFLFN</sequence>
<organism evidence="8 9">
    <name type="scientific">Oncorhynchus mykiss</name>
    <name type="common">Rainbow trout</name>
    <name type="synonym">Salmo gairdneri</name>
    <dbReference type="NCBI Taxonomy" id="8022"/>
    <lineage>
        <taxon>Eukaryota</taxon>
        <taxon>Metazoa</taxon>
        <taxon>Chordata</taxon>
        <taxon>Craniata</taxon>
        <taxon>Vertebrata</taxon>
        <taxon>Euteleostomi</taxon>
        <taxon>Actinopterygii</taxon>
        <taxon>Neopterygii</taxon>
        <taxon>Teleostei</taxon>
        <taxon>Protacanthopterygii</taxon>
        <taxon>Salmoniformes</taxon>
        <taxon>Salmonidae</taxon>
        <taxon>Salmoninae</taxon>
        <taxon>Oncorhynchus</taxon>
    </lineage>
</organism>
<evidence type="ECO:0000256" key="7">
    <source>
        <dbReference type="SAM" id="Coils"/>
    </source>
</evidence>
<keyword evidence="4" id="KW-0807">Transducer</keyword>
<keyword evidence="9" id="KW-1185">Reference proteome</keyword>
<dbReference type="Gene3D" id="2.130.10.10">
    <property type="entry name" value="YVTN repeat-like/Quinoprotein amine dehydrogenase"/>
    <property type="match status" value="1"/>
</dbReference>
<feature type="repeat" description="WD" evidence="6">
    <location>
        <begin position="241"/>
        <end position="284"/>
    </location>
</feature>
<dbReference type="GeneTree" id="ENSGT01000000214413"/>
<dbReference type="InterPro" id="IPR036322">
    <property type="entry name" value="WD40_repeat_dom_sf"/>
</dbReference>
<dbReference type="PANTHER" id="PTHR19850">
    <property type="entry name" value="GUANINE NUCLEOTIDE-BINDING PROTEIN BETA G PROTEIN BETA"/>
    <property type="match status" value="1"/>
</dbReference>
<dbReference type="PRINTS" id="PR00319">
    <property type="entry name" value="GPROTEINB"/>
</dbReference>
<evidence type="ECO:0000256" key="6">
    <source>
        <dbReference type="PROSITE-ProRule" id="PRU00221"/>
    </source>
</evidence>
<gene>
    <name evidence="8" type="primary">LOC110526647</name>
</gene>
<reference evidence="8" key="2">
    <citation type="submission" date="2025-08" db="UniProtKB">
        <authorList>
            <consortium name="Ensembl"/>
        </authorList>
    </citation>
    <scope>IDENTIFICATION</scope>
</reference>
<dbReference type="Pfam" id="PF25391">
    <property type="entry name" value="WD40_Gbeta"/>
    <property type="match status" value="1"/>
</dbReference>
<dbReference type="CDD" id="cd00200">
    <property type="entry name" value="WD40"/>
    <property type="match status" value="1"/>
</dbReference>
<evidence type="ECO:0000256" key="4">
    <source>
        <dbReference type="ARBA" id="ARBA00023224"/>
    </source>
</evidence>
<dbReference type="SUPFAM" id="SSF50978">
    <property type="entry name" value="WD40 repeat-like"/>
    <property type="match status" value="1"/>
</dbReference>
<dbReference type="InterPro" id="IPR001680">
    <property type="entry name" value="WD40_rpt"/>
</dbReference>
<dbReference type="Proteomes" id="UP000694395">
    <property type="component" value="Chromosome 6"/>
</dbReference>
<feature type="repeat" description="WD" evidence="6">
    <location>
        <begin position="338"/>
        <end position="370"/>
    </location>
</feature>
<dbReference type="FunFam" id="2.130.10.10:FF:000020">
    <property type="entry name" value="Guanine nucleotide-binding protein beta subunit"/>
    <property type="match status" value="1"/>
</dbReference>
<name>A0A8L0DQV4_ONCMY</name>
<keyword evidence="3" id="KW-0677">Repeat</keyword>
<dbReference type="SMART" id="SM00320">
    <property type="entry name" value="WD40"/>
    <property type="match status" value="7"/>
</dbReference>
<accession>A0A8L0DQV4</accession>
<comment type="subunit">
    <text evidence="5">May interact with RGS9; this interaction stabilizes both proteins and increases RGS9 GTPase-activating protein (GAP) activity, hence accelerating the deactivation of D(2) dopamine receptor-mediated signaling.</text>
</comment>
<evidence type="ECO:0000256" key="3">
    <source>
        <dbReference type="ARBA" id="ARBA00022737"/>
    </source>
</evidence>
<dbReference type="PROSITE" id="PS50294">
    <property type="entry name" value="WD_REPEATS_REGION"/>
    <property type="match status" value="5"/>
</dbReference>
<evidence type="ECO:0000256" key="1">
    <source>
        <dbReference type="ARBA" id="ARBA00009768"/>
    </source>
</evidence>
<keyword evidence="2 6" id="KW-0853">WD repeat</keyword>
<dbReference type="InterPro" id="IPR019775">
    <property type="entry name" value="WD40_repeat_CS"/>
</dbReference>
<feature type="coiled-coil region" evidence="7">
    <location>
        <begin position="62"/>
        <end position="96"/>
    </location>
</feature>
<reference evidence="8" key="1">
    <citation type="submission" date="2020-07" db="EMBL/GenBank/DDBJ databases">
        <title>A long reads based de novo assembly of the rainbow trout Arlee double haploid line genome.</title>
        <authorList>
            <person name="Gao G."/>
            <person name="Palti Y."/>
        </authorList>
    </citation>
    <scope>NUCLEOTIDE SEQUENCE [LARGE SCALE GENOMIC DNA]</scope>
</reference>
<dbReference type="InterPro" id="IPR001632">
    <property type="entry name" value="WD40_G-protein_beta-like"/>
</dbReference>
<feature type="repeat" description="WD" evidence="6">
    <location>
        <begin position="371"/>
        <end position="401"/>
    </location>
</feature>
<dbReference type="PROSITE" id="PS50082">
    <property type="entry name" value="WD_REPEATS_2"/>
    <property type="match status" value="6"/>
</dbReference>
<evidence type="ECO:0000256" key="5">
    <source>
        <dbReference type="ARBA" id="ARBA00062807"/>
    </source>
</evidence>
<evidence type="ECO:0000256" key="2">
    <source>
        <dbReference type="ARBA" id="ARBA00022574"/>
    </source>
</evidence>
<dbReference type="InterPro" id="IPR016346">
    <property type="entry name" value="G-protein_beta_1-5"/>
</dbReference>
<dbReference type="Ensembl" id="ENSOMYT00000159350.1">
    <property type="protein sequence ID" value="ENSOMYP00000132042.1"/>
    <property type="gene ID" value="ENSOMYG00000047078.2"/>
</dbReference>
<dbReference type="PROSITE" id="PS00678">
    <property type="entry name" value="WD_REPEATS_1"/>
    <property type="match status" value="1"/>
</dbReference>
<proteinExistence type="inferred from homology"/>
<reference evidence="8" key="3">
    <citation type="submission" date="2025-09" db="UniProtKB">
        <authorList>
            <consortium name="Ensembl"/>
        </authorList>
    </citation>
    <scope>IDENTIFICATION</scope>
</reference>
<evidence type="ECO:0000313" key="9">
    <source>
        <dbReference type="Proteomes" id="UP000694395"/>
    </source>
</evidence>
<keyword evidence="7" id="KW-0175">Coiled coil</keyword>
<dbReference type="PRINTS" id="PR00320">
    <property type="entry name" value="GPROTEINBRPT"/>
</dbReference>